<evidence type="ECO:0000256" key="4">
    <source>
        <dbReference type="ARBA" id="ARBA00021812"/>
    </source>
</evidence>
<gene>
    <name evidence="12" type="primary">fliL</name>
    <name evidence="12" type="ORF">NCTC11126_04454</name>
</gene>
<dbReference type="PANTHER" id="PTHR35091:SF2">
    <property type="entry name" value="FLAGELLAR PROTEIN FLIL"/>
    <property type="match status" value="1"/>
</dbReference>
<evidence type="ECO:0000256" key="5">
    <source>
        <dbReference type="ARBA" id="ARBA00022475"/>
    </source>
</evidence>
<evidence type="ECO:0000313" key="13">
    <source>
        <dbReference type="Proteomes" id="UP000250561"/>
    </source>
</evidence>
<keyword evidence="5" id="KW-1003">Cell membrane</keyword>
<proteinExistence type="inferred from homology"/>
<evidence type="ECO:0000256" key="1">
    <source>
        <dbReference type="ARBA" id="ARBA00002254"/>
    </source>
</evidence>
<keyword evidence="12" id="KW-0966">Cell projection</keyword>
<dbReference type="EMBL" id="UARS01000009">
    <property type="protein sequence ID" value="SPW54800.1"/>
    <property type="molecule type" value="Genomic_DNA"/>
</dbReference>
<dbReference type="GO" id="GO:0005886">
    <property type="term" value="C:plasma membrane"/>
    <property type="evidence" value="ECO:0007669"/>
    <property type="project" value="UniProtKB-SubCell"/>
</dbReference>
<evidence type="ECO:0000256" key="6">
    <source>
        <dbReference type="ARBA" id="ARBA00022500"/>
    </source>
</evidence>
<protein>
    <recommendedName>
        <fullName evidence="4 11">Flagellar protein FliL</fullName>
    </recommendedName>
</protein>
<comment type="similarity">
    <text evidence="3 11">Belongs to the FliL family.</text>
</comment>
<keyword evidence="8 11" id="KW-0283">Flagellar rotation</keyword>
<dbReference type="Proteomes" id="UP000250561">
    <property type="component" value="Unassembled WGS sequence"/>
</dbReference>
<accession>A0A2X1K5Y8</accession>
<comment type="caution">
    <text evidence="11">Lacks conserved residue(s) required for the propagation of feature annotation.</text>
</comment>
<evidence type="ECO:0000313" key="12">
    <source>
        <dbReference type="EMBL" id="SPW54800.1"/>
    </source>
</evidence>
<comment type="function">
    <text evidence="1 11">Controls the rotational direction of flagella during chemotaxis.</text>
</comment>
<keyword evidence="9 11" id="KW-1133">Transmembrane helix</keyword>
<keyword evidence="7 11" id="KW-0812">Transmembrane</keyword>
<dbReference type="GO" id="GO:0009425">
    <property type="term" value="C:bacterial-type flagellum basal body"/>
    <property type="evidence" value="ECO:0007669"/>
    <property type="project" value="InterPro"/>
</dbReference>
<evidence type="ECO:0000256" key="11">
    <source>
        <dbReference type="RuleBase" id="RU364125"/>
    </source>
</evidence>
<keyword evidence="12" id="KW-0969">Cilium</keyword>
<reference evidence="12 13" key="1">
    <citation type="submission" date="2018-06" db="EMBL/GenBank/DDBJ databases">
        <authorList>
            <consortium name="Pathogen Informatics"/>
            <person name="Doyle S."/>
        </authorList>
    </citation>
    <scope>NUCLEOTIDE SEQUENCE [LARGE SCALE GENOMIC DNA]</scope>
    <source>
        <strain evidence="12 13">NCTC11126</strain>
    </source>
</reference>
<comment type="subcellular location">
    <subcellularLocation>
        <location evidence="11">Cell inner membrane</location>
    </subcellularLocation>
    <subcellularLocation>
        <location evidence="2">Cell membrane</location>
        <topology evidence="2">Single-pass membrane protein</topology>
    </subcellularLocation>
</comment>
<dbReference type="GO" id="GO:0006935">
    <property type="term" value="P:chemotaxis"/>
    <property type="evidence" value="ECO:0007669"/>
    <property type="project" value="UniProtKB-KW"/>
</dbReference>
<feature type="transmembrane region" description="Helical" evidence="11">
    <location>
        <begin position="147"/>
        <end position="166"/>
    </location>
</feature>
<dbReference type="Pfam" id="PF03748">
    <property type="entry name" value="FliL"/>
    <property type="match status" value="1"/>
</dbReference>
<evidence type="ECO:0000256" key="10">
    <source>
        <dbReference type="ARBA" id="ARBA00023136"/>
    </source>
</evidence>
<sequence>MTDYAISKKSKRSLWIPILVFITLAACASAGYSYWHSHQVAADDKAQQRVVPSPVFYALDTFTVNLGDADRVLYIGITLRLKDEATRSRLSEYLPEVRSRLLLLFSRQDAAVLATEEGKKNLIAEIKTTLSTPACCRATETGCHRRAVYRFYSAITTWAIVFFLKLKLMRC</sequence>
<keyword evidence="12" id="KW-0282">Flagellum</keyword>
<evidence type="ECO:0000256" key="9">
    <source>
        <dbReference type="ARBA" id="ARBA00022989"/>
    </source>
</evidence>
<name>A0A2X1K5Y8_ECOLX</name>
<organism evidence="12 13">
    <name type="scientific">Escherichia coli</name>
    <dbReference type="NCBI Taxonomy" id="562"/>
    <lineage>
        <taxon>Bacteria</taxon>
        <taxon>Pseudomonadati</taxon>
        <taxon>Pseudomonadota</taxon>
        <taxon>Gammaproteobacteria</taxon>
        <taxon>Enterobacterales</taxon>
        <taxon>Enterobacteriaceae</taxon>
        <taxon>Escherichia</taxon>
    </lineage>
</organism>
<dbReference type="PANTHER" id="PTHR35091">
    <property type="entry name" value="FLAGELLAR PROTEIN FLIL"/>
    <property type="match status" value="1"/>
</dbReference>
<dbReference type="NCBIfam" id="NF005435">
    <property type="entry name" value="PRK07021.1"/>
    <property type="match status" value="1"/>
</dbReference>
<evidence type="ECO:0000256" key="7">
    <source>
        <dbReference type="ARBA" id="ARBA00022692"/>
    </source>
</evidence>
<evidence type="ECO:0000256" key="2">
    <source>
        <dbReference type="ARBA" id="ARBA00004162"/>
    </source>
</evidence>
<evidence type="ECO:0000256" key="3">
    <source>
        <dbReference type="ARBA" id="ARBA00008281"/>
    </source>
</evidence>
<dbReference type="AlphaFoldDB" id="A0A2X1K5Y8"/>
<keyword evidence="11" id="KW-0997">Cell inner membrane</keyword>
<dbReference type="GO" id="GO:0071978">
    <property type="term" value="P:bacterial-type flagellum-dependent swarming motility"/>
    <property type="evidence" value="ECO:0007669"/>
    <property type="project" value="TreeGrafter"/>
</dbReference>
<dbReference type="InterPro" id="IPR005503">
    <property type="entry name" value="FliL"/>
</dbReference>
<evidence type="ECO:0000256" key="8">
    <source>
        <dbReference type="ARBA" id="ARBA00022779"/>
    </source>
</evidence>
<keyword evidence="10 11" id="KW-0472">Membrane</keyword>
<keyword evidence="6 11" id="KW-0145">Chemotaxis</keyword>
<feature type="transmembrane region" description="Helical" evidence="11">
    <location>
        <begin position="14"/>
        <end position="35"/>
    </location>
</feature>